<reference evidence="2 3" key="2">
    <citation type="submission" date="2021-03" db="EMBL/GenBank/DDBJ databases">
        <title>Human Oral Microbial Genomes.</title>
        <authorList>
            <person name="Johnston C.D."/>
            <person name="Chen T."/>
            <person name="Dewhirst F.E."/>
        </authorList>
    </citation>
    <scope>NUCLEOTIDE SEQUENCE [LARGE SCALE GENOMIC DNA]</scope>
    <source>
        <strain evidence="2 3">CCUG 66490</strain>
    </source>
</reference>
<dbReference type="Proteomes" id="UP000676511">
    <property type="component" value="Chromosome"/>
</dbReference>
<evidence type="ECO:0000313" key="4">
    <source>
        <dbReference type="Proteomes" id="UP001138780"/>
    </source>
</evidence>
<proteinExistence type="predicted"/>
<reference evidence="1" key="1">
    <citation type="submission" date="2016-12" db="EMBL/GenBank/DDBJ databases">
        <title>Draft genome of Streptococcus lactarius CCUG 66490T type strain.</title>
        <authorList>
            <person name="Salva-Serra F."/>
            <person name="Engstrom-Jakobsson H."/>
            <person name="Thorell K."/>
            <person name="Gomila M."/>
            <person name="Gonzales-Siles L."/>
            <person name="Busquets A."/>
            <person name="Jaen-Luchoro D."/>
            <person name="Karlsson R."/>
            <person name="Kristiansson E."/>
            <person name="Moore E."/>
        </authorList>
    </citation>
    <scope>NUCLEOTIDE SEQUENCE</scope>
    <source>
        <strain evidence="1">CCUG 66490</strain>
    </source>
</reference>
<name>A0A9X0WMR6_9STRE</name>
<dbReference type="EMBL" id="MRXX01000002">
    <property type="protein sequence ID" value="MBK4778915.1"/>
    <property type="molecule type" value="Genomic_DNA"/>
</dbReference>
<sequence length="69" mass="7942">MFDQERRNRDLYEGAIAQATYDGQQLGIQKSKTEIAKAMLKDKLDIPFIVKYTGLTQQELQQLAQTTHI</sequence>
<accession>A0A9X0WMR6</accession>
<keyword evidence="3" id="KW-1185">Reference proteome</keyword>
<dbReference type="EMBL" id="CP072329">
    <property type="protein sequence ID" value="QUB38936.1"/>
    <property type="molecule type" value="Genomic_DNA"/>
</dbReference>
<organism evidence="1 4">
    <name type="scientific">Streptococcus lactarius</name>
    <dbReference type="NCBI Taxonomy" id="684066"/>
    <lineage>
        <taxon>Bacteria</taxon>
        <taxon>Bacillati</taxon>
        <taxon>Bacillota</taxon>
        <taxon>Bacilli</taxon>
        <taxon>Lactobacillales</taxon>
        <taxon>Streptococcaceae</taxon>
        <taxon>Streptococcus</taxon>
    </lineage>
</organism>
<dbReference type="Proteomes" id="UP001138780">
    <property type="component" value="Unassembled WGS sequence"/>
</dbReference>
<evidence type="ECO:0000313" key="2">
    <source>
        <dbReference type="EMBL" id="QUB38936.1"/>
    </source>
</evidence>
<dbReference type="AlphaFoldDB" id="A0A9X0WMR6"/>
<protein>
    <submittedName>
        <fullName evidence="1">Uncharacterized protein</fullName>
    </submittedName>
</protein>
<dbReference type="RefSeq" id="WP_200772080.1">
    <property type="nucleotide sequence ID" value="NZ_CP072329.1"/>
</dbReference>
<evidence type="ECO:0000313" key="1">
    <source>
        <dbReference type="EMBL" id="MBK4778915.1"/>
    </source>
</evidence>
<gene>
    <name evidence="1" type="ORF">BTU61_01705</name>
    <name evidence="2" type="ORF">J4854_00260</name>
</gene>
<evidence type="ECO:0000313" key="3">
    <source>
        <dbReference type="Proteomes" id="UP000676511"/>
    </source>
</evidence>